<evidence type="ECO:0000256" key="1">
    <source>
        <dbReference type="ARBA" id="ARBA00004651"/>
    </source>
</evidence>
<feature type="transmembrane region" description="Helical" evidence="7">
    <location>
        <begin position="172"/>
        <end position="192"/>
    </location>
</feature>
<reference evidence="9" key="1">
    <citation type="submission" date="2022-03" db="EMBL/GenBank/DDBJ databases">
        <title>Identification of a novel bacterium isolated from mangrove sediments.</title>
        <authorList>
            <person name="Pan X."/>
        </authorList>
    </citation>
    <scope>NUCLEOTIDE SEQUENCE</scope>
    <source>
        <strain evidence="9">B1949</strain>
    </source>
</reference>
<evidence type="ECO:0000256" key="7">
    <source>
        <dbReference type="SAM" id="Phobius"/>
    </source>
</evidence>
<feature type="transmembrane region" description="Helical" evidence="7">
    <location>
        <begin position="327"/>
        <end position="354"/>
    </location>
</feature>
<dbReference type="PANTHER" id="PTHR34697:SF2">
    <property type="entry name" value="PHOSPHATIDYLGLYCEROL LYSYLTRANSFERASE"/>
    <property type="match status" value="1"/>
</dbReference>
<feature type="transmembrane region" description="Helical" evidence="7">
    <location>
        <begin position="374"/>
        <end position="392"/>
    </location>
</feature>
<feature type="domain" description="Phosphatidylglycerol lysyltransferase C-terminal" evidence="8">
    <location>
        <begin position="537"/>
        <end position="828"/>
    </location>
</feature>
<feature type="transmembrane region" description="Helical" evidence="7">
    <location>
        <begin position="495"/>
        <end position="516"/>
    </location>
</feature>
<dbReference type="PANTHER" id="PTHR34697">
    <property type="entry name" value="PHOSPHATIDYLGLYCEROL LYSYLTRANSFERASE"/>
    <property type="match status" value="1"/>
</dbReference>
<organism evidence="9 10">
    <name type="scientific">Novosphingobium organovorum</name>
    <dbReference type="NCBI Taxonomy" id="2930092"/>
    <lineage>
        <taxon>Bacteria</taxon>
        <taxon>Pseudomonadati</taxon>
        <taxon>Pseudomonadota</taxon>
        <taxon>Alphaproteobacteria</taxon>
        <taxon>Sphingomonadales</taxon>
        <taxon>Sphingomonadaceae</taxon>
        <taxon>Novosphingobium</taxon>
    </lineage>
</organism>
<feature type="transmembrane region" description="Helical" evidence="7">
    <location>
        <begin position="244"/>
        <end position="274"/>
    </location>
</feature>
<feature type="region of interest" description="Disordered" evidence="6">
    <location>
        <begin position="848"/>
        <end position="893"/>
    </location>
</feature>
<dbReference type="EMBL" id="JALHLF010000123">
    <property type="protein sequence ID" value="MCJ2184628.1"/>
    <property type="molecule type" value="Genomic_DNA"/>
</dbReference>
<dbReference type="InterPro" id="IPR024320">
    <property type="entry name" value="LPG_synthase_C"/>
</dbReference>
<evidence type="ECO:0000256" key="5">
    <source>
        <dbReference type="ARBA" id="ARBA00023136"/>
    </source>
</evidence>
<keyword evidence="2" id="KW-1003">Cell membrane</keyword>
<feature type="transmembrane region" description="Helical" evidence="7">
    <location>
        <begin position="286"/>
        <end position="306"/>
    </location>
</feature>
<feature type="transmembrane region" description="Helical" evidence="7">
    <location>
        <begin position="128"/>
        <end position="151"/>
    </location>
</feature>
<dbReference type="InterPro" id="IPR016181">
    <property type="entry name" value="Acyl_CoA_acyltransferase"/>
</dbReference>
<evidence type="ECO:0000256" key="6">
    <source>
        <dbReference type="SAM" id="MobiDB-lite"/>
    </source>
</evidence>
<evidence type="ECO:0000313" key="9">
    <source>
        <dbReference type="EMBL" id="MCJ2184628.1"/>
    </source>
</evidence>
<feature type="transmembrane region" description="Helical" evidence="7">
    <location>
        <begin position="59"/>
        <end position="77"/>
    </location>
</feature>
<name>A0ABT0BI36_9SPHN</name>
<dbReference type="Pfam" id="PF09924">
    <property type="entry name" value="LPG_synthase_C"/>
    <property type="match status" value="1"/>
</dbReference>
<dbReference type="Proteomes" id="UP001162881">
    <property type="component" value="Unassembled WGS sequence"/>
</dbReference>
<keyword evidence="3 7" id="KW-0812">Transmembrane</keyword>
<accession>A0ABT0BI36</accession>
<evidence type="ECO:0000256" key="3">
    <source>
        <dbReference type="ARBA" id="ARBA00022692"/>
    </source>
</evidence>
<evidence type="ECO:0000313" key="10">
    <source>
        <dbReference type="Proteomes" id="UP001162881"/>
    </source>
</evidence>
<comment type="subcellular location">
    <subcellularLocation>
        <location evidence="1">Cell membrane</location>
        <topology evidence="1">Multi-pass membrane protein</topology>
    </subcellularLocation>
</comment>
<dbReference type="RefSeq" id="WP_244023653.1">
    <property type="nucleotide sequence ID" value="NZ_JALHLF010000123.1"/>
</dbReference>
<feature type="compositionally biased region" description="Low complexity" evidence="6">
    <location>
        <begin position="881"/>
        <end position="893"/>
    </location>
</feature>
<feature type="transmembrane region" description="Helical" evidence="7">
    <location>
        <begin position="89"/>
        <end position="108"/>
    </location>
</feature>
<dbReference type="InterPro" id="IPR051211">
    <property type="entry name" value="PG_lysyltransferase"/>
</dbReference>
<evidence type="ECO:0000256" key="4">
    <source>
        <dbReference type="ARBA" id="ARBA00022989"/>
    </source>
</evidence>
<sequence length="893" mass="95402">MSPTLAFLRRYRVALGTALVLVLIGLGLLALRALTHEITYDQLRQTLHALTLRQLLPAMALTALSYLALTFYDVIALRVIGRPLPWRTAAIGAFASYTLTHNLGLSVLTGGSVRHRVYVAAGLDSLDVARVIALTGAAFWIGVSALAALAMSLHTGPLAIGPLHLGAGPTRASGALMLALLLALGTLCARARGPLRIWKISLALPDGPTLLAQLGVSLVDLVCAASALFVLLPHASLALFPAFVLAYALGLLVSVLSHVPGGIGVFEAVILAVIPQDHAQVLAALIAYRIVYYLLPLALALVLLAWREARASRAVNQVLGDSQALAGSLVPALSSTAAFLGGGMLLLSGSLPAIHDRLGGLSDVLPLPFIEASHIAASLVGTALLLVAPGLYRRLDGACLATRLLLVAGALFSLAKGIDYEEAIVCLAIAGILQVSRKLFYRRTALTAQPFTTGWATAITMALGLATWAGFFAYRHVAYQDDLWWKFALHGDAPRFLRATLASAVFLAAFALWRLLSPARPEDPAELSAEDAAAIRTILARSPRSETMLALTGDKRFLLSPARDAFVMYQVKGHSWIVMGDPVGEPAAWSDLLWALRERVDRAQGRLLLYEMTPAALDLAIGMGLQVIKFGEEAIVDLAGYDLQSPRLRSIRKAARVAERAGAELRIVPAEAVPVILDELERISDEWLAAKGAQEKGFSLGRFDRAYIEQFDVALVMVEGRIVAFANLWLTGVHHEASLDLMRQSAEAPSGTMAFLFTRLIGWAQTRGYQRFSLGMVPLAGIDARHLAPVWAKAGALVFARGERLYGFRGLRTFKQKFAVDWEPRYIAGPSGLGLLKGLRDASRLIAQGPSAPVQPLPPATDRPEAPPPAPALPRTPTPPVTASAPTPRPALA</sequence>
<keyword evidence="10" id="KW-1185">Reference proteome</keyword>
<comment type="caution">
    <text evidence="9">The sequence shown here is derived from an EMBL/GenBank/DDBJ whole genome shotgun (WGS) entry which is preliminary data.</text>
</comment>
<keyword evidence="5 7" id="KW-0472">Membrane</keyword>
<protein>
    <submittedName>
        <fullName evidence="9">Bifunctional lysylphosphatidylglycerol flippase/synthetase MprF</fullName>
    </submittedName>
</protein>
<feature type="transmembrane region" description="Helical" evidence="7">
    <location>
        <begin position="404"/>
        <end position="433"/>
    </location>
</feature>
<feature type="transmembrane region" description="Helical" evidence="7">
    <location>
        <begin position="453"/>
        <end position="474"/>
    </location>
</feature>
<dbReference type="SUPFAM" id="SSF55729">
    <property type="entry name" value="Acyl-CoA N-acyltransferases (Nat)"/>
    <property type="match status" value="1"/>
</dbReference>
<gene>
    <name evidence="9" type="primary">mprF</name>
    <name evidence="9" type="ORF">MTR62_18320</name>
</gene>
<evidence type="ECO:0000256" key="2">
    <source>
        <dbReference type="ARBA" id="ARBA00022475"/>
    </source>
</evidence>
<evidence type="ECO:0000259" key="8">
    <source>
        <dbReference type="Pfam" id="PF09924"/>
    </source>
</evidence>
<proteinExistence type="predicted"/>
<feature type="transmembrane region" description="Helical" evidence="7">
    <location>
        <begin position="212"/>
        <end position="232"/>
    </location>
</feature>
<dbReference type="NCBIfam" id="NF033480">
    <property type="entry name" value="bifunc_MprF"/>
    <property type="match status" value="1"/>
</dbReference>
<feature type="compositionally biased region" description="Pro residues" evidence="6">
    <location>
        <begin position="853"/>
        <end position="880"/>
    </location>
</feature>
<keyword evidence="4 7" id="KW-1133">Transmembrane helix</keyword>